<protein>
    <submittedName>
        <fullName evidence="2">DUF1127 domain-containing protein</fullName>
    </submittedName>
</protein>
<evidence type="ECO:0000313" key="3">
    <source>
        <dbReference type="Proteomes" id="UP000315816"/>
    </source>
</evidence>
<accession>A0A545SV54</accession>
<evidence type="ECO:0000259" key="1">
    <source>
        <dbReference type="Pfam" id="PF06568"/>
    </source>
</evidence>
<comment type="caution">
    <text evidence="2">The sequence shown here is derived from an EMBL/GenBank/DDBJ whole genome shotgun (WGS) entry which is preliminary data.</text>
</comment>
<dbReference type="Proteomes" id="UP000315816">
    <property type="component" value="Unassembled WGS sequence"/>
</dbReference>
<dbReference type="InterPro" id="IPR009506">
    <property type="entry name" value="YjiS-like"/>
</dbReference>
<evidence type="ECO:0000313" key="2">
    <source>
        <dbReference type="EMBL" id="TQV68836.1"/>
    </source>
</evidence>
<dbReference type="EMBL" id="VICH01000004">
    <property type="protein sequence ID" value="TQV68836.1"/>
    <property type="molecule type" value="Genomic_DNA"/>
</dbReference>
<dbReference type="RefSeq" id="WP_142852591.1">
    <property type="nucleotide sequence ID" value="NZ_FXWW01000001.1"/>
</dbReference>
<dbReference type="OrthoDB" id="8244198at2"/>
<organism evidence="2 3">
    <name type="scientific">Aliiroseovarius halocynthiae</name>
    <dbReference type="NCBI Taxonomy" id="985055"/>
    <lineage>
        <taxon>Bacteria</taxon>
        <taxon>Pseudomonadati</taxon>
        <taxon>Pseudomonadota</taxon>
        <taxon>Alphaproteobacteria</taxon>
        <taxon>Rhodobacterales</taxon>
        <taxon>Paracoccaceae</taxon>
        <taxon>Aliiroseovarius</taxon>
    </lineage>
</organism>
<proteinExistence type="predicted"/>
<keyword evidence="3" id="KW-1185">Reference proteome</keyword>
<feature type="domain" description="YjiS-like" evidence="1">
    <location>
        <begin position="30"/>
        <end position="60"/>
    </location>
</feature>
<reference evidence="2 3" key="1">
    <citation type="submission" date="2019-06" db="EMBL/GenBank/DDBJ databases">
        <title>A novel species of marine bacteria.</title>
        <authorList>
            <person name="Wang Y."/>
        </authorList>
    </citation>
    <scope>NUCLEOTIDE SEQUENCE [LARGE SCALE GENOMIC DNA]</scope>
    <source>
        <strain evidence="2 3">MA1-10</strain>
    </source>
</reference>
<name>A0A545SV54_9RHOB</name>
<dbReference type="AlphaFoldDB" id="A0A545SV54"/>
<sequence length="71" mass="8031">MAHASEIILAQAGLSDRFVATIARWKENFATRQTYRNTVKELSALSDRELYDLGINRSSIRLVARMAVYGN</sequence>
<dbReference type="Pfam" id="PF06568">
    <property type="entry name" value="YjiS-like"/>
    <property type="match status" value="1"/>
</dbReference>
<gene>
    <name evidence="2" type="ORF">FIL88_04445</name>
</gene>